<accession>A0A1X7EJ04</accession>
<dbReference type="Gene3D" id="3.40.50.720">
    <property type="entry name" value="NAD(P)-binding Rossmann-like Domain"/>
    <property type="match status" value="1"/>
</dbReference>
<dbReference type="SUPFAM" id="SSF51735">
    <property type="entry name" value="NAD(P)-binding Rossmann-fold domains"/>
    <property type="match status" value="1"/>
</dbReference>
<dbReference type="STRING" id="464029.SAMN02982989_1341"/>
<gene>
    <name evidence="3" type="ORF">SAMN02982989_1341</name>
</gene>
<reference evidence="4" key="1">
    <citation type="submission" date="2017-04" db="EMBL/GenBank/DDBJ databases">
        <authorList>
            <person name="Varghese N."/>
            <person name="Submissions S."/>
        </authorList>
    </citation>
    <scope>NUCLEOTIDE SEQUENCE [LARGE SCALE GENOMIC DNA]</scope>
    <source>
        <strain evidence="4">B4P</strain>
    </source>
</reference>
<keyword evidence="4" id="KW-1185">Reference proteome</keyword>
<dbReference type="InterPro" id="IPR036291">
    <property type="entry name" value="NAD(P)-bd_dom_sf"/>
</dbReference>
<name>A0A1X7EJ04_9HYPH</name>
<evidence type="ECO:0000313" key="3">
    <source>
        <dbReference type="EMBL" id="SMF34654.1"/>
    </source>
</evidence>
<dbReference type="Gene3D" id="3.30.1780.10">
    <property type="entry name" value="ornithine cyclodeaminase, domain 1"/>
    <property type="match status" value="1"/>
</dbReference>
<proteinExistence type="inferred from homology"/>
<evidence type="ECO:0000256" key="2">
    <source>
        <dbReference type="ARBA" id="ARBA00023027"/>
    </source>
</evidence>
<dbReference type="Pfam" id="PF02423">
    <property type="entry name" value="OCD_Mu_crystall"/>
    <property type="match status" value="1"/>
</dbReference>
<dbReference type="OrthoDB" id="9785971at2"/>
<comment type="similarity">
    <text evidence="1">Belongs to the ornithine cyclodeaminase/mu-crystallin family.</text>
</comment>
<dbReference type="AlphaFoldDB" id="A0A1X7EJ04"/>
<dbReference type="PANTHER" id="PTHR13812:SF19">
    <property type="entry name" value="KETIMINE REDUCTASE MU-CRYSTALLIN"/>
    <property type="match status" value="1"/>
</dbReference>
<protein>
    <submittedName>
        <fullName evidence="3">Ornithine cyclodeaminase</fullName>
    </submittedName>
</protein>
<dbReference type="RefSeq" id="WP_085421658.1">
    <property type="nucleotide sequence ID" value="NZ_FXAF01000006.1"/>
</dbReference>
<dbReference type="Proteomes" id="UP000192903">
    <property type="component" value="Unassembled WGS sequence"/>
</dbReference>
<dbReference type="PIRSF" id="PIRSF001439">
    <property type="entry name" value="CryM"/>
    <property type="match status" value="1"/>
</dbReference>
<dbReference type="EMBL" id="FXAF01000006">
    <property type="protein sequence ID" value="SMF34654.1"/>
    <property type="molecule type" value="Genomic_DNA"/>
</dbReference>
<evidence type="ECO:0000256" key="1">
    <source>
        <dbReference type="ARBA" id="ARBA00008903"/>
    </source>
</evidence>
<keyword evidence="2" id="KW-0520">NAD</keyword>
<evidence type="ECO:0000313" key="4">
    <source>
        <dbReference type="Proteomes" id="UP000192903"/>
    </source>
</evidence>
<organism evidence="3 4">
    <name type="scientific">Xaviernesmea oryzae</name>
    <dbReference type="NCBI Taxonomy" id="464029"/>
    <lineage>
        <taxon>Bacteria</taxon>
        <taxon>Pseudomonadati</taxon>
        <taxon>Pseudomonadota</taxon>
        <taxon>Alphaproteobacteria</taxon>
        <taxon>Hyphomicrobiales</taxon>
        <taxon>Rhizobiaceae</taxon>
        <taxon>Rhizobium/Agrobacterium group</taxon>
        <taxon>Xaviernesmea</taxon>
    </lineage>
</organism>
<dbReference type="InterPro" id="IPR003462">
    <property type="entry name" value="ODC_Mu_crystall"/>
</dbReference>
<sequence>MSAPVWFSEQEVTRLLQPAALIARLEAAFKDADAGLLTEPRPLRIDAHEHGANYVAFPAYWPAAGIAATKVLSGVLGNPAKGLPKIDAVIVVMDASTGRIRAIMDGRRITALRTAATTALACRTLGIKPNGVLGLIGTGVQMRAHAETMACVAEWETILIASANEDMERACGASAAISALLGRPVQAVSRSELLRRSDTIVLTSMSDVPLVRSEDVKPDAIVASVGPFHPGSTEIDPALVRMATAVMSDMPKRLQDQWSAASAELGGHFDRLVDMQAAIADGGSPAHQGIRVFLSDGRPIEDLAAASLVLEAAEANGVKGMELG</sequence>
<dbReference type="PANTHER" id="PTHR13812">
    <property type="entry name" value="KETIMINE REDUCTASE MU-CRYSTALLIN"/>
    <property type="match status" value="1"/>
</dbReference>
<dbReference type="GO" id="GO:0005737">
    <property type="term" value="C:cytoplasm"/>
    <property type="evidence" value="ECO:0007669"/>
    <property type="project" value="TreeGrafter"/>
</dbReference>
<dbReference type="InterPro" id="IPR023401">
    <property type="entry name" value="ODC_N"/>
</dbReference>